<proteinExistence type="inferred from homology"/>
<feature type="compositionally biased region" description="Low complexity" evidence="12">
    <location>
        <begin position="833"/>
        <end position="851"/>
    </location>
</feature>
<dbReference type="GO" id="GO:0016579">
    <property type="term" value="P:protein deubiquitination"/>
    <property type="evidence" value="ECO:0007669"/>
    <property type="project" value="InterPro"/>
</dbReference>
<feature type="region of interest" description="Disordered" evidence="12">
    <location>
        <begin position="826"/>
        <end position="861"/>
    </location>
</feature>
<dbReference type="FunFam" id="6.10.140.2220:FF:000006">
    <property type="entry name" value="Ubiquitin carboxyl-terminal hydrolase 15"/>
    <property type="match status" value="1"/>
</dbReference>
<evidence type="ECO:0000256" key="2">
    <source>
        <dbReference type="ARBA" id="ARBA00009085"/>
    </source>
</evidence>
<feature type="region of interest" description="Disordered" evidence="12">
    <location>
        <begin position="287"/>
        <end position="337"/>
    </location>
</feature>
<dbReference type="GO" id="GO:0006508">
    <property type="term" value="P:proteolysis"/>
    <property type="evidence" value="ECO:0007669"/>
    <property type="project" value="UniProtKB-KW"/>
</dbReference>
<evidence type="ECO:0000256" key="12">
    <source>
        <dbReference type="SAM" id="MobiDB-lite"/>
    </source>
</evidence>
<dbReference type="GO" id="GO:0005829">
    <property type="term" value="C:cytosol"/>
    <property type="evidence" value="ECO:0007669"/>
    <property type="project" value="TreeGrafter"/>
</dbReference>
<dbReference type="SUPFAM" id="SSF144232">
    <property type="entry name" value="HIT/MYND zinc finger-like"/>
    <property type="match status" value="1"/>
</dbReference>
<evidence type="ECO:0000256" key="8">
    <source>
        <dbReference type="ARBA" id="ARBA00022801"/>
    </source>
</evidence>
<dbReference type="CDD" id="cd02661">
    <property type="entry name" value="Peptidase_C19E"/>
    <property type="match status" value="1"/>
</dbReference>
<dbReference type="EC" id="3.4.19.12" evidence="3"/>
<feature type="domain" description="MYND-type" evidence="14">
    <location>
        <begin position="22"/>
        <end position="59"/>
    </location>
</feature>
<keyword evidence="7" id="KW-0833">Ubl conjugation pathway</keyword>
<dbReference type="Gene3D" id="3.90.70.10">
    <property type="entry name" value="Cysteine proteinases"/>
    <property type="match status" value="1"/>
</dbReference>
<protein>
    <recommendedName>
        <fullName evidence="3">ubiquitinyl hydrolase 1</fullName>
        <ecNumber evidence="3">3.4.19.12</ecNumber>
    </recommendedName>
</protein>
<evidence type="ECO:0000313" key="16">
    <source>
        <dbReference type="RefSeq" id="XP_008802270.2"/>
    </source>
</evidence>
<gene>
    <name evidence="16" type="primary">LOC103716161</name>
</gene>
<dbReference type="Gene3D" id="6.10.140.2220">
    <property type="match status" value="1"/>
</dbReference>
<evidence type="ECO:0000256" key="3">
    <source>
        <dbReference type="ARBA" id="ARBA00012759"/>
    </source>
</evidence>
<feature type="compositionally biased region" description="Low complexity" evidence="12">
    <location>
        <begin position="891"/>
        <end position="908"/>
    </location>
</feature>
<dbReference type="AlphaFoldDB" id="A0A8B7CMD4"/>
<feature type="compositionally biased region" description="Basic and acidic residues" evidence="12">
    <location>
        <begin position="96"/>
        <end position="111"/>
    </location>
</feature>
<dbReference type="InterPro" id="IPR038765">
    <property type="entry name" value="Papain-like_cys_pep_sf"/>
</dbReference>
<dbReference type="RefSeq" id="XP_008802270.2">
    <property type="nucleotide sequence ID" value="XM_008804048.3"/>
</dbReference>
<feature type="region of interest" description="Disordered" evidence="12">
    <location>
        <begin position="876"/>
        <end position="908"/>
    </location>
</feature>
<dbReference type="PANTHER" id="PTHR24006:SF874">
    <property type="entry name" value="UBIQUITIN CARBOXYL-TERMINAL HYDROLASE 16"/>
    <property type="match status" value="1"/>
</dbReference>
<dbReference type="GO" id="GO:0008270">
    <property type="term" value="F:zinc ion binding"/>
    <property type="evidence" value="ECO:0007669"/>
    <property type="project" value="UniProtKB-KW"/>
</dbReference>
<dbReference type="PANTHER" id="PTHR24006">
    <property type="entry name" value="UBIQUITIN CARBOXYL-TERMINAL HYDROLASE"/>
    <property type="match status" value="1"/>
</dbReference>
<dbReference type="FunFam" id="3.90.70.10:FF:000026">
    <property type="entry name" value="Ubiquitin carboxyl-terminal hydrolase 15"/>
    <property type="match status" value="1"/>
</dbReference>
<comment type="catalytic activity">
    <reaction evidence="1">
        <text>Thiol-dependent hydrolysis of ester, thioester, amide, peptide and isopeptide bonds formed by the C-terminal Gly of ubiquitin (a 76-residue protein attached to proteins as an intracellular targeting signal).</text>
        <dbReference type="EC" id="3.4.19.12"/>
    </reaction>
</comment>
<dbReference type="KEGG" id="pda:103716161"/>
<evidence type="ECO:0000259" key="13">
    <source>
        <dbReference type="PROSITE" id="PS50235"/>
    </source>
</evidence>
<keyword evidence="4" id="KW-0645">Protease</keyword>
<reference evidence="16" key="2">
    <citation type="submission" date="2025-08" db="UniProtKB">
        <authorList>
            <consortium name="RefSeq"/>
        </authorList>
    </citation>
    <scope>IDENTIFICATION</scope>
    <source>
        <tissue evidence="16">Young leaves</tissue>
    </source>
</reference>
<sequence>MEAVLAYAAESTAVGAPARPVCAVCFSPTTTRCSRCKAVRYCSGKCQIVHWRQGHKEECRPPCIEDKYDGRTNISDLKEVPVEQSIESGNSLEFEEQPHAKAAETSPKRPSSESNCCSNILTEDKPEDKPAVDASETEHTSDSFSSSAPSCSTFSGSTETSDDGSTSEEPLLSHSAKLGVSSTHDTSPSFKVAVDVSNMNFTKASPAELASASIPESSVPCSSNSKQSVSASKTESIECKPSAHSGITPCSSATVEGDMNVDHGAGKDNLSYSHACPEDECVELDVESSSQLSKFPGKNDPFSTSSRNEDSLHRAASSEGTAKFEHKEMQTVGTENSSCIASRRSYGMLQKSTSTKSFKSASSAVQSSSDGCVHTIGTVKSLKVDNAPTIPIRSSESRGSMPNGLTTSMKRVVKQFTAPKVSRHYPSEVMLFPYDLFIRLYNCDKVELRPCGLTNCGNSCYANAVLQCLAFTRPLAAYLLEGLHSKTCPKTEWCFVCELERLLMMAKQGKSPLSPAGILSHLSNIGSNFGHGREEDAHEFLRYAIEAMQSACLKEAGTNVTGPLVEETTLIQLIFGGYLRSKIRCMRCQGKSERCERMMDLTVEINGDIGTLEEALSRFTATEILDGENKYQCDRCKSYERAKKKLTILEAPNILTIALKRFQSGKFGKLNKSIRFPEYLDLARYMSGTDDKSPVYRLYAVVVHLDIMNASFSGHYVCYVRATQGKWYKTDDSTVKPVELERVLSKGAYMLLYARCSPRAPSSIRKALSHEQLQKKKIKEMKIKPNSMYLQRSSSIAHRRSLFHSQRSMDDAANFQPYDLFDERIRPPKIDSSSDSSSLFSCSSEGSGSTESTRDSISTDEYSEYLFGESDRIGWNSPLRSSEDSDGFNYSPSSTLRSSDSTSTLSSSGWEANRVEVVRIEDRKRQDSREGFLEGNMSPSFLYPDSVKQCTKLTAELRTTGTDRVNPNEVKPNVLFRKSKERAAQTFY</sequence>
<evidence type="ECO:0000256" key="5">
    <source>
        <dbReference type="ARBA" id="ARBA00022723"/>
    </source>
</evidence>
<keyword evidence="8" id="KW-0378">Hydrolase</keyword>
<dbReference type="PROSITE" id="PS50235">
    <property type="entry name" value="USP_3"/>
    <property type="match status" value="1"/>
</dbReference>
<evidence type="ECO:0000256" key="7">
    <source>
        <dbReference type="ARBA" id="ARBA00022786"/>
    </source>
</evidence>
<evidence type="ECO:0000256" key="6">
    <source>
        <dbReference type="ARBA" id="ARBA00022771"/>
    </source>
</evidence>
<dbReference type="SUPFAM" id="SSF54001">
    <property type="entry name" value="Cysteine proteinases"/>
    <property type="match status" value="1"/>
</dbReference>
<evidence type="ECO:0000259" key="14">
    <source>
        <dbReference type="PROSITE" id="PS50865"/>
    </source>
</evidence>
<evidence type="ECO:0000256" key="4">
    <source>
        <dbReference type="ARBA" id="ARBA00022670"/>
    </source>
</evidence>
<feature type="compositionally biased region" description="Low complexity" evidence="12">
    <location>
        <begin position="142"/>
        <end position="159"/>
    </location>
</feature>
<dbReference type="GeneID" id="103716161"/>
<comment type="similarity">
    <text evidence="2">Belongs to the peptidase C19 family.</text>
</comment>
<feature type="region of interest" description="Disordered" evidence="12">
    <location>
        <begin position="91"/>
        <end position="171"/>
    </location>
</feature>
<dbReference type="GO" id="GO:0004843">
    <property type="term" value="F:cysteine-type deubiquitinase activity"/>
    <property type="evidence" value="ECO:0007669"/>
    <property type="project" value="UniProtKB-EC"/>
</dbReference>
<dbReference type="GO" id="GO:0005634">
    <property type="term" value="C:nucleus"/>
    <property type="evidence" value="ECO:0007669"/>
    <property type="project" value="TreeGrafter"/>
</dbReference>
<keyword evidence="6 11" id="KW-0863">Zinc-finger</keyword>
<keyword evidence="9" id="KW-0788">Thiol protease</keyword>
<dbReference type="Pfam" id="PF00443">
    <property type="entry name" value="UCH"/>
    <property type="match status" value="1"/>
</dbReference>
<dbReference type="InterPro" id="IPR028889">
    <property type="entry name" value="USP"/>
</dbReference>
<evidence type="ECO:0000256" key="9">
    <source>
        <dbReference type="ARBA" id="ARBA00022807"/>
    </source>
</evidence>
<feature type="compositionally biased region" description="Basic and acidic residues" evidence="12">
    <location>
        <begin position="122"/>
        <end position="141"/>
    </location>
</feature>
<evidence type="ECO:0000256" key="1">
    <source>
        <dbReference type="ARBA" id="ARBA00000707"/>
    </source>
</evidence>
<evidence type="ECO:0000256" key="10">
    <source>
        <dbReference type="ARBA" id="ARBA00022833"/>
    </source>
</evidence>
<feature type="domain" description="USP" evidence="13">
    <location>
        <begin position="451"/>
        <end position="756"/>
    </location>
</feature>
<keyword evidence="15" id="KW-1185">Reference proteome</keyword>
<dbReference type="Proteomes" id="UP000228380">
    <property type="component" value="Chromosome 6"/>
</dbReference>
<dbReference type="InterPro" id="IPR001394">
    <property type="entry name" value="Peptidase_C19_UCH"/>
</dbReference>
<dbReference type="InterPro" id="IPR002893">
    <property type="entry name" value="Znf_MYND"/>
</dbReference>
<dbReference type="Pfam" id="PF01753">
    <property type="entry name" value="zf-MYND"/>
    <property type="match status" value="1"/>
</dbReference>
<reference evidence="15" key="1">
    <citation type="journal article" date="2019" name="Nat. Commun.">
        <title>Genome-wide association mapping of date palm fruit traits.</title>
        <authorList>
            <person name="Hazzouri K.M."/>
            <person name="Gros-Balthazard M."/>
            <person name="Flowers J.M."/>
            <person name="Copetti D."/>
            <person name="Lemansour A."/>
            <person name="Lebrun M."/>
            <person name="Masmoudi K."/>
            <person name="Ferrand S."/>
            <person name="Dhar M.I."/>
            <person name="Fresquez Z.A."/>
            <person name="Rosas U."/>
            <person name="Zhang J."/>
            <person name="Talag J."/>
            <person name="Lee S."/>
            <person name="Kudrna D."/>
            <person name="Powell R.F."/>
            <person name="Leitch I.J."/>
            <person name="Krueger R.R."/>
            <person name="Wing R.A."/>
            <person name="Amiri K.M.A."/>
            <person name="Purugganan M.D."/>
        </authorList>
    </citation>
    <scope>NUCLEOTIDE SEQUENCE [LARGE SCALE GENOMIC DNA]</scope>
    <source>
        <strain evidence="15">cv. Khalas</strain>
    </source>
</reference>
<dbReference type="PROSITE" id="PS00972">
    <property type="entry name" value="USP_1"/>
    <property type="match status" value="1"/>
</dbReference>
<feature type="compositionally biased region" description="Polar residues" evidence="12">
    <location>
        <begin position="112"/>
        <end position="121"/>
    </location>
</feature>
<evidence type="ECO:0000313" key="15">
    <source>
        <dbReference type="Proteomes" id="UP000228380"/>
    </source>
</evidence>
<dbReference type="PROSITE" id="PS50865">
    <property type="entry name" value="ZF_MYND_2"/>
    <property type="match status" value="1"/>
</dbReference>
<dbReference type="InterPro" id="IPR018200">
    <property type="entry name" value="USP_CS"/>
</dbReference>
<dbReference type="PROSITE" id="PS01360">
    <property type="entry name" value="ZF_MYND_1"/>
    <property type="match status" value="1"/>
</dbReference>
<dbReference type="OrthoDB" id="420187at2759"/>
<evidence type="ECO:0000256" key="11">
    <source>
        <dbReference type="PROSITE-ProRule" id="PRU00134"/>
    </source>
</evidence>
<organism evidence="15 16">
    <name type="scientific">Phoenix dactylifera</name>
    <name type="common">Date palm</name>
    <dbReference type="NCBI Taxonomy" id="42345"/>
    <lineage>
        <taxon>Eukaryota</taxon>
        <taxon>Viridiplantae</taxon>
        <taxon>Streptophyta</taxon>
        <taxon>Embryophyta</taxon>
        <taxon>Tracheophyta</taxon>
        <taxon>Spermatophyta</taxon>
        <taxon>Magnoliopsida</taxon>
        <taxon>Liliopsida</taxon>
        <taxon>Arecaceae</taxon>
        <taxon>Coryphoideae</taxon>
        <taxon>Phoeniceae</taxon>
        <taxon>Phoenix</taxon>
    </lineage>
</organism>
<keyword evidence="5" id="KW-0479">Metal-binding</keyword>
<accession>A0A8B7CMD4</accession>
<keyword evidence="10" id="KW-0862">Zinc</keyword>
<name>A0A8B7CMD4_PHODC</name>
<dbReference type="InterPro" id="IPR050164">
    <property type="entry name" value="Peptidase_C19"/>
</dbReference>